<accession>A0A8J6CB38</accession>
<dbReference type="EMBL" id="JAGTXO010000004">
    <property type="protein sequence ID" value="KAG8468307.1"/>
    <property type="molecule type" value="Genomic_DNA"/>
</dbReference>
<evidence type="ECO:0000313" key="3">
    <source>
        <dbReference type="Proteomes" id="UP000751190"/>
    </source>
</evidence>
<keyword evidence="1" id="KW-0732">Signal</keyword>
<gene>
    <name evidence="2" type="ORF">KFE25_013390</name>
</gene>
<name>A0A8J6CB38_DIALT</name>
<feature type="chain" id="PRO_5035156978" evidence="1">
    <location>
        <begin position="23"/>
        <end position="150"/>
    </location>
</feature>
<organism evidence="2 3">
    <name type="scientific">Diacronema lutheri</name>
    <name type="common">Unicellular marine alga</name>
    <name type="synonym">Monochrysis lutheri</name>
    <dbReference type="NCBI Taxonomy" id="2081491"/>
    <lineage>
        <taxon>Eukaryota</taxon>
        <taxon>Haptista</taxon>
        <taxon>Haptophyta</taxon>
        <taxon>Pavlovophyceae</taxon>
        <taxon>Pavlovales</taxon>
        <taxon>Pavlovaceae</taxon>
        <taxon>Diacronema</taxon>
    </lineage>
</organism>
<dbReference type="AlphaFoldDB" id="A0A8J6CB38"/>
<dbReference type="OrthoDB" id="10416947at2759"/>
<keyword evidence="3" id="KW-1185">Reference proteome</keyword>
<dbReference type="Proteomes" id="UP000751190">
    <property type="component" value="Unassembled WGS sequence"/>
</dbReference>
<reference evidence="2" key="1">
    <citation type="submission" date="2021-05" db="EMBL/GenBank/DDBJ databases">
        <title>The genome of the haptophyte Pavlova lutheri (Diacronema luteri, Pavlovales) - a model for lipid biosynthesis in eukaryotic algae.</title>
        <authorList>
            <person name="Hulatt C.J."/>
            <person name="Posewitz M.C."/>
        </authorList>
    </citation>
    <scope>NUCLEOTIDE SEQUENCE</scope>
    <source>
        <strain evidence="2">NIVA-4/92</strain>
    </source>
</reference>
<protein>
    <submittedName>
        <fullName evidence="2">Uncharacterized protein</fullName>
    </submittedName>
</protein>
<feature type="signal peptide" evidence="1">
    <location>
        <begin position="1"/>
        <end position="22"/>
    </location>
</feature>
<proteinExistence type="predicted"/>
<evidence type="ECO:0000256" key="1">
    <source>
        <dbReference type="SAM" id="SignalP"/>
    </source>
</evidence>
<sequence>MVPVAAIAGCLLAMALLGVCLRRTVFKPQPAAFGTMRDDFKFSIDQTDFQGDGSKRLPEVDDEFDIDVELQQQLERTRGPVVAKRADAGSARKGRDGLNLIGDLTSDAQVNQEAFEAEMRAELAEFDELAAEEAAFEPVIKVARGAGERS</sequence>
<evidence type="ECO:0000313" key="2">
    <source>
        <dbReference type="EMBL" id="KAG8468307.1"/>
    </source>
</evidence>
<comment type="caution">
    <text evidence="2">The sequence shown here is derived from an EMBL/GenBank/DDBJ whole genome shotgun (WGS) entry which is preliminary data.</text>
</comment>